<dbReference type="PROSITE" id="PS00027">
    <property type="entry name" value="HOMEOBOX_1"/>
    <property type="match status" value="1"/>
</dbReference>
<dbReference type="GO" id="GO:0003677">
    <property type="term" value="F:DNA binding"/>
    <property type="evidence" value="ECO:0007669"/>
    <property type="project" value="UniProtKB-UniRule"/>
</dbReference>
<dbReference type="InterPro" id="IPR050848">
    <property type="entry name" value="Homeobox_TF"/>
</dbReference>
<gene>
    <name evidence="8" type="primary">WBGene00105777</name>
</gene>
<evidence type="ECO:0000256" key="4">
    <source>
        <dbReference type="ARBA" id="ARBA00023242"/>
    </source>
</evidence>
<organism evidence="8 9">
    <name type="scientific">Pristionchus pacificus</name>
    <name type="common">Parasitic nematode worm</name>
    <dbReference type="NCBI Taxonomy" id="54126"/>
    <lineage>
        <taxon>Eukaryota</taxon>
        <taxon>Metazoa</taxon>
        <taxon>Ecdysozoa</taxon>
        <taxon>Nematoda</taxon>
        <taxon>Chromadorea</taxon>
        <taxon>Rhabditida</taxon>
        <taxon>Rhabditina</taxon>
        <taxon>Diplogasteromorpha</taxon>
        <taxon>Diplogasteroidea</taxon>
        <taxon>Neodiplogasteridae</taxon>
        <taxon>Pristionchus</taxon>
    </lineage>
</organism>
<dbReference type="PRINTS" id="PR00024">
    <property type="entry name" value="HOMEOBOX"/>
</dbReference>
<keyword evidence="9" id="KW-1185">Reference proteome</keyword>
<dbReference type="InterPro" id="IPR009057">
    <property type="entry name" value="Homeodomain-like_sf"/>
</dbReference>
<reference evidence="8" key="2">
    <citation type="submission" date="2022-06" db="UniProtKB">
        <authorList>
            <consortium name="EnsemblMetazoa"/>
        </authorList>
    </citation>
    <scope>IDENTIFICATION</scope>
    <source>
        <strain evidence="8">PS312</strain>
    </source>
</reference>
<dbReference type="PANTHER" id="PTHR24333:SF9">
    <property type="entry name" value="HOMEOBOX DOMAIN-CONTAINING PROTEIN"/>
    <property type="match status" value="1"/>
</dbReference>
<evidence type="ECO:0000313" key="9">
    <source>
        <dbReference type="Proteomes" id="UP000005239"/>
    </source>
</evidence>
<feature type="DNA-binding region" description="Homeobox" evidence="5">
    <location>
        <begin position="92"/>
        <end position="151"/>
    </location>
</feature>
<dbReference type="SUPFAM" id="SSF46689">
    <property type="entry name" value="Homeodomain-like"/>
    <property type="match status" value="1"/>
</dbReference>
<dbReference type="Proteomes" id="UP000005239">
    <property type="component" value="Unassembled WGS sequence"/>
</dbReference>
<dbReference type="OrthoDB" id="6159439at2759"/>
<keyword evidence="4 5" id="KW-0539">Nucleus</keyword>
<dbReference type="GO" id="GO:0005634">
    <property type="term" value="C:nucleus"/>
    <property type="evidence" value="ECO:0007669"/>
    <property type="project" value="UniProtKB-SubCell"/>
</dbReference>
<evidence type="ECO:0000256" key="3">
    <source>
        <dbReference type="ARBA" id="ARBA00023155"/>
    </source>
</evidence>
<dbReference type="PROSITE" id="PS50071">
    <property type="entry name" value="HOMEOBOX_2"/>
    <property type="match status" value="1"/>
</dbReference>
<dbReference type="InterPro" id="IPR001356">
    <property type="entry name" value="HD"/>
</dbReference>
<evidence type="ECO:0000256" key="2">
    <source>
        <dbReference type="ARBA" id="ARBA00023125"/>
    </source>
</evidence>
<reference evidence="9" key="1">
    <citation type="journal article" date="2008" name="Nat. Genet.">
        <title>The Pristionchus pacificus genome provides a unique perspective on nematode lifestyle and parasitism.</title>
        <authorList>
            <person name="Dieterich C."/>
            <person name="Clifton S.W."/>
            <person name="Schuster L.N."/>
            <person name="Chinwalla A."/>
            <person name="Delehaunty K."/>
            <person name="Dinkelacker I."/>
            <person name="Fulton L."/>
            <person name="Fulton R."/>
            <person name="Godfrey J."/>
            <person name="Minx P."/>
            <person name="Mitreva M."/>
            <person name="Roeseler W."/>
            <person name="Tian H."/>
            <person name="Witte H."/>
            <person name="Yang S.P."/>
            <person name="Wilson R.K."/>
            <person name="Sommer R.J."/>
        </authorList>
    </citation>
    <scope>NUCLEOTIDE SEQUENCE [LARGE SCALE GENOMIC DNA]</scope>
    <source>
        <strain evidence="9">PS312</strain>
    </source>
</reference>
<dbReference type="GO" id="GO:0000981">
    <property type="term" value="F:DNA-binding transcription factor activity, RNA polymerase II-specific"/>
    <property type="evidence" value="ECO:0007669"/>
    <property type="project" value="InterPro"/>
</dbReference>
<evidence type="ECO:0000256" key="6">
    <source>
        <dbReference type="RuleBase" id="RU000682"/>
    </source>
</evidence>
<comment type="subcellular location">
    <subcellularLocation>
        <location evidence="1 5 6">Nucleus</location>
    </subcellularLocation>
</comment>
<dbReference type="FunFam" id="1.10.10.60:FF:000888">
    <property type="match status" value="1"/>
</dbReference>
<dbReference type="InterPro" id="IPR020479">
    <property type="entry name" value="HD_metazoa"/>
</dbReference>
<evidence type="ECO:0000256" key="1">
    <source>
        <dbReference type="ARBA" id="ARBA00004123"/>
    </source>
</evidence>
<dbReference type="AlphaFoldDB" id="A0A2A6CTS8"/>
<evidence type="ECO:0000313" key="8">
    <source>
        <dbReference type="EnsemblMetazoa" id="PPA16223.1"/>
    </source>
</evidence>
<dbReference type="InterPro" id="IPR017970">
    <property type="entry name" value="Homeobox_CS"/>
</dbReference>
<name>A0A2A6CTS8_PRIPA</name>
<evidence type="ECO:0000256" key="7">
    <source>
        <dbReference type="SAM" id="MobiDB-lite"/>
    </source>
</evidence>
<keyword evidence="3 5" id="KW-0371">Homeobox</keyword>
<sequence>MSFDMESILSMQVANRQEDKEEEEKDDTPSRSPSPPLPSLSLLNPLAAAAPLLLAASLQDGDKSPSLVELQMLLGIGARKHDYKRSRKPVSDRKPRQAYSTKQLERLEKEFQAHKYLSVNKRVHLSQTLNLTETQIKTWFQNRRTKWKKQLTCSLRQIYADSMGSGTGSVPGSMPQMPSLNASIMPFSLFPSSNVSQ</sequence>
<dbReference type="Gene3D" id="1.10.10.60">
    <property type="entry name" value="Homeodomain-like"/>
    <property type="match status" value="1"/>
</dbReference>
<accession>A0A2A6CTS8</accession>
<feature type="region of interest" description="Disordered" evidence="7">
    <location>
        <begin position="1"/>
        <end position="42"/>
    </location>
</feature>
<evidence type="ECO:0000256" key="5">
    <source>
        <dbReference type="PROSITE-ProRule" id="PRU00108"/>
    </source>
</evidence>
<dbReference type="PANTHER" id="PTHR24333">
    <property type="entry name" value="HOMEO BOX HB9 LIKE A-RELATED"/>
    <property type="match status" value="1"/>
</dbReference>
<dbReference type="Pfam" id="PF00046">
    <property type="entry name" value="Homeodomain"/>
    <property type="match status" value="1"/>
</dbReference>
<dbReference type="GO" id="GO:0010628">
    <property type="term" value="P:positive regulation of gene expression"/>
    <property type="evidence" value="ECO:0007669"/>
    <property type="project" value="EnsemblMetazoa"/>
</dbReference>
<dbReference type="CDD" id="cd00086">
    <property type="entry name" value="homeodomain"/>
    <property type="match status" value="1"/>
</dbReference>
<dbReference type="EnsemblMetazoa" id="PPA16223.1">
    <property type="protein sequence ID" value="PPA16223.1"/>
    <property type="gene ID" value="WBGene00105777"/>
</dbReference>
<protein>
    <submittedName>
        <fullName evidence="8">Ceh-19</fullName>
    </submittedName>
</protein>
<accession>A0A8R1YDS9</accession>
<dbReference type="SMART" id="SM00389">
    <property type="entry name" value="HOX"/>
    <property type="match status" value="1"/>
</dbReference>
<proteinExistence type="predicted"/>
<keyword evidence="2 5" id="KW-0238">DNA-binding</keyword>